<dbReference type="Pfam" id="PF13521">
    <property type="entry name" value="AAA_28"/>
    <property type="match status" value="1"/>
</dbReference>
<evidence type="ECO:0000259" key="1">
    <source>
        <dbReference type="Pfam" id="PF13521"/>
    </source>
</evidence>
<proteinExistence type="predicted"/>
<name>A0A1F5NMV3_9BACT</name>
<reference evidence="2 3" key="1">
    <citation type="journal article" date="2016" name="Nat. Commun.">
        <title>Thousands of microbial genomes shed light on interconnected biogeochemical processes in an aquifer system.</title>
        <authorList>
            <person name="Anantharaman K."/>
            <person name="Brown C.T."/>
            <person name="Hug L.A."/>
            <person name="Sharon I."/>
            <person name="Castelle C.J."/>
            <person name="Probst A.J."/>
            <person name="Thomas B.C."/>
            <person name="Singh A."/>
            <person name="Wilkins M.J."/>
            <person name="Karaoz U."/>
            <person name="Brodie E.L."/>
            <person name="Williams K.H."/>
            <person name="Hubbard S.S."/>
            <person name="Banfield J.F."/>
        </authorList>
    </citation>
    <scope>NUCLEOTIDE SEQUENCE [LARGE SCALE GENOMIC DNA]</scope>
</reference>
<sequence length="175" mass="20433">MIGFMEPVSKIFIYGAPGVGKTTYGRRLKSELDYPLVEADYLREVVAQKEKTEKEDPFLYVGTKEAFRRFGALTEENVVKGLKAVRESMSFYVDREISKFPDNLIMEAAFLDPQKLQKFGKLILIETPDKEKHSSQYFQHRERTYDRIEGFEASRIIQDYLIKESENFPVEIIEN</sequence>
<dbReference type="SUPFAM" id="SSF52540">
    <property type="entry name" value="P-loop containing nucleoside triphosphate hydrolases"/>
    <property type="match status" value="1"/>
</dbReference>
<dbReference type="EMBL" id="MFEK01000010">
    <property type="protein sequence ID" value="OGE79011.1"/>
    <property type="molecule type" value="Genomic_DNA"/>
</dbReference>
<dbReference type="Gene3D" id="3.40.50.300">
    <property type="entry name" value="P-loop containing nucleotide triphosphate hydrolases"/>
    <property type="match status" value="1"/>
</dbReference>
<organism evidence="2 3">
    <name type="scientific">Candidatus Doudnabacteria bacterium RIFCSPHIGHO2_01_FULL_46_14</name>
    <dbReference type="NCBI Taxonomy" id="1817824"/>
    <lineage>
        <taxon>Bacteria</taxon>
        <taxon>Candidatus Doudnaibacteriota</taxon>
    </lineage>
</organism>
<dbReference type="InterPro" id="IPR038727">
    <property type="entry name" value="NadR/Ttd14_AAA_dom"/>
</dbReference>
<dbReference type="AlphaFoldDB" id="A0A1F5NMV3"/>
<accession>A0A1F5NMV3</accession>
<evidence type="ECO:0000313" key="3">
    <source>
        <dbReference type="Proteomes" id="UP000176864"/>
    </source>
</evidence>
<comment type="caution">
    <text evidence="2">The sequence shown here is derived from an EMBL/GenBank/DDBJ whole genome shotgun (WGS) entry which is preliminary data.</text>
</comment>
<feature type="domain" description="NadR/Ttd14 AAA" evidence="1">
    <location>
        <begin position="10"/>
        <end position="60"/>
    </location>
</feature>
<protein>
    <recommendedName>
        <fullName evidence="1">NadR/Ttd14 AAA domain-containing protein</fullName>
    </recommendedName>
</protein>
<gene>
    <name evidence="2" type="ORF">A2751_00940</name>
</gene>
<evidence type="ECO:0000313" key="2">
    <source>
        <dbReference type="EMBL" id="OGE79011.1"/>
    </source>
</evidence>
<dbReference type="Proteomes" id="UP000176864">
    <property type="component" value="Unassembled WGS sequence"/>
</dbReference>
<dbReference type="InterPro" id="IPR027417">
    <property type="entry name" value="P-loop_NTPase"/>
</dbReference>